<dbReference type="InterPro" id="IPR017853">
    <property type="entry name" value="GH"/>
</dbReference>
<keyword evidence="7" id="KW-0961">Cell wall biogenesis/degradation</keyword>
<keyword evidence="3" id="KW-0964">Secreted</keyword>
<dbReference type="GO" id="GO:0004338">
    <property type="term" value="F:glucan exo-1,3-beta-glucosidase activity"/>
    <property type="evidence" value="ECO:0007669"/>
    <property type="project" value="UniProtKB-EC"/>
</dbReference>
<reference evidence="12 13" key="1">
    <citation type="journal article" date="2018" name="New Phytol.">
        <title>Comparative genomics and transcriptomics depict ericoid mycorrhizal fungi as versatile saprotrophs and plant mutualists.</title>
        <authorList>
            <person name="Martino E."/>
            <person name="Morin E."/>
            <person name="Grelet G.A."/>
            <person name="Kuo A."/>
            <person name="Kohler A."/>
            <person name="Daghino S."/>
            <person name="Barry K.W."/>
            <person name="Cichocki N."/>
            <person name="Clum A."/>
            <person name="Dockter R.B."/>
            <person name="Hainaut M."/>
            <person name="Kuo R.C."/>
            <person name="LaButti K."/>
            <person name="Lindahl B.D."/>
            <person name="Lindquist E.A."/>
            <person name="Lipzen A."/>
            <person name="Khouja H.R."/>
            <person name="Magnuson J."/>
            <person name="Murat C."/>
            <person name="Ohm R.A."/>
            <person name="Singer S.W."/>
            <person name="Spatafora J.W."/>
            <person name="Wang M."/>
            <person name="Veneault-Fourrey C."/>
            <person name="Henrissat B."/>
            <person name="Grigoriev I.V."/>
            <person name="Martin F.M."/>
            <person name="Perotto S."/>
        </authorList>
    </citation>
    <scope>NUCLEOTIDE SEQUENCE [LARGE SCALE GENOMIC DNA]</scope>
    <source>
        <strain evidence="12 13">ATCC 22711</strain>
    </source>
</reference>
<name>A0A2T3B2F4_AMORE</name>
<comment type="subcellular location">
    <subcellularLocation>
        <location evidence="1">Secreted</location>
    </subcellularLocation>
</comment>
<evidence type="ECO:0000256" key="5">
    <source>
        <dbReference type="ARBA" id="ARBA00022801"/>
    </source>
</evidence>
<evidence type="ECO:0000256" key="8">
    <source>
        <dbReference type="ARBA" id="ARBA00036824"/>
    </source>
</evidence>
<evidence type="ECO:0000256" key="10">
    <source>
        <dbReference type="RuleBase" id="RU361153"/>
    </source>
</evidence>
<feature type="non-terminal residue" evidence="12">
    <location>
        <position position="372"/>
    </location>
</feature>
<dbReference type="Proteomes" id="UP000241818">
    <property type="component" value="Unassembled WGS sequence"/>
</dbReference>
<keyword evidence="4" id="KW-0732">Signal</keyword>
<gene>
    <name evidence="12" type="ORF">M430DRAFT_86661</name>
</gene>
<dbReference type="InterPro" id="IPR018087">
    <property type="entry name" value="Glyco_hydro_5_CS"/>
</dbReference>
<dbReference type="OrthoDB" id="62120at2759"/>
<evidence type="ECO:0000256" key="3">
    <source>
        <dbReference type="ARBA" id="ARBA00022525"/>
    </source>
</evidence>
<keyword evidence="6 10" id="KW-0326">Glycosidase</keyword>
<dbReference type="PANTHER" id="PTHR31297">
    <property type="entry name" value="GLUCAN ENDO-1,6-BETA-GLUCOSIDASE B"/>
    <property type="match status" value="1"/>
</dbReference>
<protein>
    <recommendedName>
        <fullName evidence="9">glucan 1,3-beta-glucosidase</fullName>
        <ecNumber evidence="9">3.2.1.58</ecNumber>
    </recommendedName>
</protein>
<dbReference type="GO" id="GO:0071555">
    <property type="term" value="P:cell wall organization"/>
    <property type="evidence" value="ECO:0007669"/>
    <property type="project" value="UniProtKB-KW"/>
</dbReference>
<comment type="catalytic activity">
    <reaction evidence="8">
        <text>Successive hydrolysis of beta-D-glucose units from the non-reducing ends of (1-&gt;3)-beta-D-glucans, releasing alpha-glucose.</text>
        <dbReference type="EC" id="3.2.1.58"/>
    </reaction>
</comment>
<dbReference type="RefSeq" id="XP_024721088.1">
    <property type="nucleotide sequence ID" value="XM_024869636.1"/>
</dbReference>
<keyword evidence="13" id="KW-1185">Reference proteome</keyword>
<sequence length="372" mass="40443">LRGVNLGGWLVLESWMDSDVFTGQFSSASDQWSFDSLPGAKEALEQHWSTFITESDIQTLASAGINALRIPIGYWAYDNTNTPYIQGADQYLEQAIEWARTYGMKVWIDCHGSPGSQNGFDNSGHAGNVAWQESNNLQQSISVLKTMAAKYGAMQYADVVVGLELTNEPISWGNNQFSVTQSWAQEAYSAVKAEVANENLVIVMHDSFQGPLAWTSIAEELISGGAKNFGVDTHLYQVYSDSDNSLTQEQHITEACGWAANLATANAIMPTYVGEWSPATNICVNPDGSTTAGYSCSVSGCQCQTGDISGWNSNMIEQVRRYVEAQMDVFESSTSGYFVWAAKGPGGWGFLNGLQNGAIPNPVTSRKYPGQC</sequence>
<keyword evidence="5 10" id="KW-0378">Hydrolase</keyword>
<evidence type="ECO:0000256" key="7">
    <source>
        <dbReference type="ARBA" id="ARBA00023316"/>
    </source>
</evidence>
<proteinExistence type="inferred from homology"/>
<evidence type="ECO:0000313" key="13">
    <source>
        <dbReference type="Proteomes" id="UP000241818"/>
    </source>
</evidence>
<dbReference type="GO" id="GO:0009251">
    <property type="term" value="P:glucan catabolic process"/>
    <property type="evidence" value="ECO:0007669"/>
    <property type="project" value="TreeGrafter"/>
</dbReference>
<evidence type="ECO:0000256" key="4">
    <source>
        <dbReference type="ARBA" id="ARBA00022729"/>
    </source>
</evidence>
<evidence type="ECO:0000256" key="9">
    <source>
        <dbReference type="ARBA" id="ARBA00038929"/>
    </source>
</evidence>
<organism evidence="12 13">
    <name type="scientific">Amorphotheca resinae ATCC 22711</name>
    <dbReference type="NCBI Taxonomy" id="857342"/>
    <lineage>
        <taxon>Eukaryota</taxon>
        <taxon>Fungi</taxon>
        <taxon>Dikarya</taxon>
        <taxon>Ascomycota</taxon>
        <taxon>Pezizomycotina</taxon>
        <taxon>Leotiomycetes</taxon>
        <taxon>Helotiales</taxon>
        <taxon>Amorphothecaceae</taxon>
        <taxon>Amorphotheca</taxon>
    </lineage>
</organism>
<dbReference type="Gene3D" id="3.20.20.80">
    <property type="entry name" value="Glycosidases"/>
    <property type="match status" value="1"/>
</dbReference>
<evidence type="ECO:0000259" key="11">
    <source>
        <dbReference type="Pfam" id="PF00150"/>
    </source>
</evidence>
<dbReference type="GeneID" id="36577717"/>
<evidence type="ECO:0000256" key="1">
    <source>
        <dbReference type="ARBA" id="ARBA00004613"/>
    </source>
</evidence>
<dbReference type="STRING" id="857342.A0A2T3B2F4"/>
<dbReference type="InterPro" id="IPR001547">
    <property type="entry name" value="Glyco_hydro_5"/>
</dbReference>
<dbReference type="SUPFAM" id="SSF51445">
    <property type="entry name" value="(Trans)glycosidases"/>
    <property type="match status" value="1"/>
</dbReference>
<dbReference type="InterPro" id="IPR050386">
    <property type="entry name" value="Glycosyl_hydrolase_5"/>
</dbReference>
<dbReference type="InParanoid" id="A0A2T3B2F4"/>
<evidence type="ECO:0000256" key="2">
    <source>
        <dbReference type="ARBA" id="ARBA00005641"/>
    </source>
</evidence>
<dbReference type="EC" id="3.2.1.58" evidence="9"/>
<dbReference type="PROSITE" id="PS00659">
    <property type="entry name" value="GLYCOSYL_HYDROL_F5"/>
    <property type="match status" value="1"/>
</dbReference>
<comment type="similarity">
    <text evidence="2 10">Belongs to the glycosyl hydrolase 5 (cellulase A) family.</text>
</comment>
<dbReference type="GO" id="GO:0005576">
    <property type="term" value="C:extracellular region"/>
    <property type="evidence" value="ECO:0007669"/>
    <property type="project" value="UniProtKB-SubCell"/>
</dbReference>
<feature type="non-terminal residue" evidence="12">
    <location>
        <position position="1"/>
    </location>
</feature>
<feature type="domain" description="Glycoside hydrolase family 5" evidence="11">
    <location>
        <begin position="43"/>
        <end position="277"/>
    </location>
</feature>
<dbReference type="AlphaFoldDB" id="A0A2T3B2F4"/>
<dbReference type="EMBL" id="KZ679011">
    <property type="protein sequence ID" value="PSS18736.1"/>
    <property type="molecule type" value="Genomic_DNA"/>
</dbReference>
<dbReference type="PANTHER" id="PTHR31297:SF1">
    <property type="entry name" value="GLUCAN 1,3-BETA-GLUCOSIDASE I_II-RELATED"/>
    <property type="match status" value="1"/>
</dbReference>
<evidence type="ECO:0000313" key="12">
    <source>
        <dbReference type="EMBL" id="PSS18736.1"/>
    </source>
</evidence>
<dbReference type="Pfam" id="PF00150">
    <property type="entry name" value="Cellulase"/>
    <property type="match status" value="1"/>
</dbReference>
<dbReference type="GO" id="GO:0009986">
    <property type="term" value="C:cell surface"/>
    <property type="evidence" value="ECO:0007669"/>
    <property type="project" value="TreeGrafter"/>
</dbReference>
<evidence type="ECO:0000256" key="6">
    <source>
        <dbReference type="ARBA" id="ARBA00023295"/>
    </source>
</evidence>
<accession>A0A2T3B2F4</accession>